<dbReference type="Pfam" id="PF01872">
    <property type="entry name" value="RibD_C"/>
    <property type="match status" value="1"/>
</dbReference>
<dbReference type="EMBL" id="PVTF01000013">
    <property type="protein sequence ID" value="PRY35671.1"/>
    <property type="molecule type" value="Genomic_DNA"/>
</dbReference>
<dbReference type="PANTHER" id="PTHR38011:SF7">
    <property type="entry name" value="2,5-DIAMINO-6-RIBOSYLAMINO-4(3H)-PYRIMIDINONE 5'-PHOSPHATE REDUCTASE"/>
    <property type="match status" value="1"/>
</dbReference>
<proteinExistence type="predicted"/>
<evidence type="ECO:0000313" key="6">
    <source>
        <dbReference type="EMBL" id="PRY35671.1"/>
    </source>
</evidence>
<dbReference type="GO" id="GO:0009231">
    <property type="term" value="P:riboflavin biosynthetic process"/>
    <property type="evidence" value="ECO:0007669"/>
    <property type="project" value="InterPro"/>
</dbReference>
<comment type="pathway">
    <text evidence="1">Cofactor biosynthesis; riboflavin biosynthesis.</text>
</comment>
<organism evidence="6 7">
    <name type="scientific">Umezawaea tangerina</name>
    <dbReference type="NCBI Taxonomy" id="84725"/>
    <lineage>
        <taxon>Bacteria</taxon>
        <taxon>Bacillati</taxon>
        <taxon>Actinomycetota</taxon>
        <taxon>Actinomycetes</taxon>
        <taxon>Pseudonocardiales</taxon>
        <taxon>Pseudonocardiaceae</taxon>
        <taxon>Umezawaea</taxon>
    </lineage>
</organism>
<comment type="caution">
    <text evidence="6">The sequence shown here is derived from an EMBL/GenBank/DDBJ whole genome shotgun (WGS) entry which is preliminary data.</text>
</comment>
<dbReference type="AlphaFoldDB" id="A0A2T0SQI1"/>
<feature type="region of interest" description="Disordered" evidence="4">
    <location>
        <begin position="1"/>
        <end position="44"/>
    </location>
</feature>
<keyword evidence="3" id="KW-0560">Oxidoreductase</keyword>
<dbReference type="InterPro" id="IPR050765">
    <property type="entry name" value="Riboflavin_Biosynth_HTPR"/>
</dbReference>
<feature type="domain" description="Bacterial bifunctional deaminase-reductase C-terminal" evidence="5">
    <location>
        <begin position="48"/>
        <end position="280"/>
    </location>
</feature>
<name>A0A2T0SQI1_9PSEU</name>
<dbReference type="RefSeq" id="WP_106193210.1">
    <property type="nucleotide sequence ID" value="NZ_PVTF01000013.1"/>
</dbReference>
<dbReference type="GO" id="GO:0008703">
    <property type="term" value="F:5-amino-6-(5-phosphoribosylamino)uracil reductase activity"/>
    <property type="evidence" value="ECO:0007669"/>
    <property type="project" value="InterPro"/>
</dbReference>
<gene>
    <name evidence="6" type="ORF">CLV43_11398</name>
</gene>
<evidence type="ECO:0000256" key="1">
    <source>
        <dbReference type="ARBA" id="ARBA00005104"/>
    </source>
</evidence>
<dbReference type="InterPro" id="IPR002734">
    <property type="entry name" value="RibDG_C"/>
</dbReference>
<dbReference type="Proteomes" id="UP000239494">
    <property type="component" value="Unassembled WGS sequence"/>
</dbReference>
<evidence type="ECO:0000256" key="4">
    <source>
        <dbReference type="SAM" id="MobiDB-lite"/>
    </source>
</evidence>
<accession>A0A2T0SQI1</accession>
<feature type="compositionally biased region" description="Polar residues" evidence="4">
    <location>
        <begin position="1"/>
        <end position="21"/>
    </location>
</feature>
<keyword evidence="2" id="KW-0521">NADP</keyword>
<protein>
    <submittedName>
        <fullName evidence="6">Riboflavin biosynthesis pyrimidine reductase</fullName>
    </submittedName>
</protein>
<keyword evidence="7" id="KW-1185">Reference proteome</keyword>
<evidence type="ECO:0000256" key="2">
    <source>
        <dbReference type="ARBA" id="ARBA00022857"/>
    </source>
</evidence>
<evidence type="ECO:0000256" key="3">
    <source>
        <dbReference type="ARBA" id="ARBA00023002"/>
    </source>
</evidence>
<dbReference type="PANTHER" id="PTHR38011">
    <property type="entry name" value="DIHYDROFOLATE REDUCTASE FAMILY PROTEIN (AFU_ORTHOLOGUE AFUA_8G06820)"/>
    <property type="match status" value="1"/>
</dbReference>
<evidence type="ECO:0000259" key="5">
    <source>
        <dbReference type="Pfam" id="PF01872"/>
    </source>
</evidence>
<dbReference type="InterPro" id="IPR024072">
    <property type="entry name" value="DHFR-like_dom_sf"/>
</dbReference>
<evidence type="ECO:0000313" key="7">
    <source>
        <dbReference type="Proteomes" id="UP000239494"/>
    </source>
</evidence>
<sequence>MTTNLDQGASLCLSSPSSADGGQSGRSPVGDPGRQTGLVAAADSPSRPRVVVSVVATADGRVALNRAERLLDEAVNRRWSGAWPADAAQLVAARSAAIERRHHPTVVLEGSGTFVGDHEEPPPLPSTTAPAAELRTDFLPFRTPRWFVVVDGRGRMRWTRKGDAETSLLVLVCGSTPLPYLAYLRAERIPYLVAGTARVDLAAALGRLRSELGAGCVVSQAGGGLNGALLRAGLVDELHVVTIPALVGGLGTPSVVDGPPLALGEAPVRLRTVDVVVGDHGTVWAHYEVSG</sequence>
<dbReference type="SUPFAM" id="SSF53597">
    <property type="entry name" value="Dihydrofolate reductase-like"/>
    <property type="match status" value="1"/>
</dbReference>
<dbReference type="OrthoDB" id="9800865at2"/>
<reference evidence="6 7" key="1">
    <citation type="submission" date="2018-03" db="EMBL/GenBank/DDBJ databases">
        <title>Genomic Encyclopedia of Archaeal and Bacterial Type Strains, Phase II (KMG-II): from individual species to whole genera.</title>
        <authorList>
            <person name="Goeker M."/>
        </authorList>
    </citation>
    <scope>NUCLEOTIDE SEQUENCE [LARGE SCALE GENOMIC DNA]</scope>
    <source>
        <strain evidence="6 7">DSM 44720</strain>
    </source>
</reference>
<dbReference type="Gene3D" id="3.40.430.10">
    <property type="entry name" value="Dihydrofolate Reductase, subunit A"/>
    <property type="match status" value="1"/>
</dbReference>